<dbReference type="Proteomes" id="UP000663836">
    <property type="component" value="Unassembled WGS sequence"/>
</dbReference>
<name>A0A819RP25_9BILA</name>
<dbReference type="AlphaFoldDB" id="A0A819RP25"/>
<gene>
    <name evidence="1" type="ORF">JBS370_LOCUS29300</name>
</gene>
<organism evidence="1 2">
    <name type="scientific">Rotaria sordida</name>
    <dbReference type="NCBI Taxonomy" id="392033"/>
    <lineage>
        <taxon>Eukaryota</taxon>
        <taxon>Metazoa</taxon>
        <taxon>Spiralia</taxon>
        <taxon>Gnathifera</taxon>
        <taxon>Rotifera</taxon>
        <taxon>Eurotatoria</taxon>
        <taxon>Bdelloidea</taxon>
        <taxon>Philodinida</taxon>
        <taxon>Philodinidae</taxon>
        <taxon>Rotaria</taxon>
    </lineage>
</organism>
<proteinExistence type="predicted"/>
<dbReference type="EMBL" id="CAJOBD010006241">
    <property type="protein sequence ID" value="CAF4055754.1"/>
    <property type="molecule type" value="Genomic_DNA"/>
</dbReference>
<sequence>SLTIVHDLSLLETQMRHVQYYKVRIKQFLIDYFNIKIRLRKRTRQLFYLKPRQQQSSISFPISLVLAQIKYDLSMGLASNDRAETILQDLIEGYVDNSKYNSIADLTKQIRLQSLTGNDILIIL</sequence>
<accession>A0A819RP25</accession>
<protein>
    <submittedName>
        <fullName evidence="1">Uncharacterized protein</fullName>
    </submittedName>
</protein>
<evidence type="ECO:0000313" key="1">
    <source>
        <dbReference type="EMBL" id="CAF4055754.1"/>
    </source>
</evidence>
<reference evidence="1" key="1">
    <citation type="submission" date="2021-02" db="EMBL/GenBank/DDBJ databases">
        <authorList>
            <person name="Nowell W R."/>
        </authorList>
    </citation>
    <scope>NUCLEOTIDE SEQUENCE</scope>
</reference>
<evidence type="ECO:0000313" key="2">
    <source>
        <dbReference type="Proteomes" id="UP000663836"/>
    </source>
</evidence>
<feature type="non-terminal residue" evidence="1">
    <location>
        <position position="1"/>
    </location>
</feature>
<comment type="caution">
    <text evidence="1">The sequence shown here is derived from an EMBL/GenBank/DDBJ whole genome shotgun (WGS) entry which is preliminary data.</text>
</comment>